<evidence type="ECO:0000256" key="2">
    <source>
        <dbReference type="ARBA" id="ARBA00022448"/>
    </source>
</evidence>
<keyword evidence="6" id="KW-0406">Ion transport</keyword>
<evidence type="ECO:0000256" key="1">
    <source>
        <dbReference type="ARBA" id="ARBA00004651"/>
    </source>
</evidence>
<comment type="subcellular location">
    <subcellularLocation>
        <location evidence="1">Cell membrane</location>
        <topology evidence="1">Multi-pass membrane protein</topology>
    </subcellularLocation>
</comment>
<dbReference type="PANTHER" id="PTHR33281:SF19">
    <property type="entry name" value="VOLTAGE-DEPENDENT ANION CHANNEL-FORMING PROTEIN YNEE"/>
    <property type="match status" value="1"/>
</dbReference>
<gene>
    <name evidence="8" type="ORF">CEUR00632_LOCUS11796</name>
</gene>
<evidence type="ECO:0000256" key="3">
    <source>
        <dbReference type="ARBA" id="ARBA00022475"/>
    </source>
</evidence>
<evidence type="ECO:0008006" key="9">
    <source>
        <dbReference type="Google" id="ProtNLM"/>
    </source>
</evidence>
<dbReference type="EMBL" id="HBEC01025712">
    <property type="protein sequence ID" value="CAD8293050.1"/>
    <property type="molecule type" value="Transcribed_RNA"/>
</dbReference>
<dbReference type="Pfam" id="PF25539">
    <property type="entry name" value="Bestrophin_2"/>
    <property type="match status" value="1"/>
</dbReference>
<evidence type="ECO:0000313" key="8">
    <source>
        <dbReference type="EMBL" id="CAD8293050.1"/>
    </source>
</evidence>
<evidence type="ECO:0000256" key="5">
    <source>
        <dbReference type="ARBA" id="ARBA00022989"/>
    </source>
</evidence>
<keyword evidence="2" id="KW-0813">Transport</keyword>
<sequence length="176" mass="19515">MNTTVTAAKVFFAGAIPLLSPPLLATCHENLLLRSVQAITNIIATAGLKRPETVMSMDDNCSLLVRSISACERLLNTPIPMSYTRHTARILMLWLMYMPFSLWGYCGWAMVPITALVSFVLLGIEEIGVYIEEPFSLLPLEALCAKLEFGLTNMMADHLLIARHSTETEAMRAIQL</sequence>
<proteinExistence type="predicted"/>
<name>A0A7R9YYD9_9CHLO</name>
<dbReference type="GO" id="GO:0005254">
    <property type="term" value="F:chloride channel activity"/>
    <property type="evidence" value="ECO:0007669"/>
    <property type="project" value="InterPro"/>
</dbReference>
<dbReference type="PANTHER" id="PTHR33281">
    <property type="entry name" value="UPF0187 PROTEIN YNEE"/>
    <property type="match status" value="1"/>
</dbReference>
<organism evidence="8">
    <name type="scientific">Chlamydomonas euryale</name>
    <dbReference type="NCBI Taxonomy" id="1486919"/>
    <lineage>
        <taxon>Eukaryota</taxon>
        <taxon>Viridiplantae</taxon>
        <taxon>Chlorophyta</taxon>
        <taxon>core chlorophytes</taxon>
        <taxon>Chlorophyceae</taxon>
        <taxon>CS clade</taxon>
        <taxon>Chlamydomonadales</taxon>
        <taxon>Chlamydomonadaceae</taxon>
        <taxon>Chlamydomonas</taxon>
    </lineage>
</organism>
<accession>A0A7R9YYD9</accession>
<reference evidence="8" key="1">
    <citation type="submission" date="2021-01" db="EMBL/GenBank/DDBJ databases">
        <authorList>
            <person name="Corre E."/>
            <person name="Pelletier E."/>
            <person name="Niang G."/>
            <person name="Scheremetjew M."/>
            <person name="Finn R."/>
            <person name="Kale V."/>
            <person name="Holt S."/>
            <person name="Cochrane G."/>
            <person name="Meng A."/>
            <person name="Brown T."/>
            <person name="Cohen L."/>
        </authorList>
    </citation>
    <scope>NUCLEOTIDE SEQUENCE</scope>
    <source>
        <strain evidence="8">CCMP219</strain>
    </source>
</reference>
<keyword evidence="5" id="KW-1133">Transmembrane helix</keyword>
<keyword evidence="7" id="KW-0472">Membrane</keyword>
<dbReference type="AlphaFoldDB" id="A0A7R9YYD9"/>
<evidence type="ECO:0000256" key="4">
    <source>
        <dbReference type="ARBA" id="ARBA00022692"/>
    </source>
</evidence>
<evidence type="ECO:0000256" key="7">
    <source>
        <dbReference type="ARBA" id="ARBA00023136"/>
    </source>
</evidence>
<evidence type="ECO:0000256" key="6">
    <source>
        <dbReference type="ARBA" id="ARBA00023065"/>
    </source>
</evidence>
<dbReference type="InterPro" id="IPR044669">
    <property type="entry name" value="YneE/VCCN1/2-like"/>
</dbReference>
<keyword evidence="3" id="KW-1003">Cell membrane</keyword>
<keyword evidence="4" id="KW-0812">Transmembrane</keyword>
<dbReference type="GO" id="GO:0005886">
    <property type="term" value="C:plasma membrane"/>
    <property type="evidence" value="ECO:0007669"/>
    <property type="project" value="UniProtKB-SubCell"/>
</dbReference>
<protein>
    <recommendedName>
        <fullName evidence="9">Bestrophin homolog</fullName>
    </recommendedName>
</protein>